<dbReference type="GO" id="GO:0005886">
    <property type="term" value="C:plasma membrane"/>
    <property type="evidence" value="ECO:0007669"/>
    <property type="project" value="UniProtKB-SubCell"/>
</dbReference>
<keyword evidence="9" id="KW-1185">Reference proteome</keyword>
<feature type="transmembrane region" description="Helical" evidence="6">
    <location>
        <begin position="428"/>
        <end position="449"/>
    </location>
</feature>
<evidence type="ECO:0000313" key="8">
    <source>
        <dbReference type="EMBL" id="BBA32237.1"/>
    </source>
</evidence>
<evidence type="ECO:0000256" key="5">
    <source>
        <dbReference type="ARBA" id="ARBA00023136"/>
    </source>
</evidence>
<evidence type="ECO:0000256" key="1">
    <source>
        <dbReference type="ARBA" id="ARBA00004651"/>
    </source>
</evidence>
<comment type="subcellular location">
    <subcellularLocation>
        <location evidence="1">Cell membrane</location>
        <topology evidence="1">Multi-pass membrane protein</topology>
    </subcellularLocation>
</comment>
<evidence type="ECO:0000256" key="6">
    <source>
        <dbReference type="SAM" id="Phobius"/>
    </source>
</evidence>
<dbReference type="PANTHER" id="PTHR32309:SF13">
    <property type="entry name" value="FERRIC ENTEROBACTIN TRANSPORT PROTEIN FEPE"/>
    <property type="match status" value="1"/>
</dbReference>
<sequence>MTLANSQIMDSNLVIMLRRHKRKALAAFLVALSAGAITAFLEKPVYEAHAALLLNLGREYKYIPEVSGSYSSSRRELRMEELLNTESELLNSIDLRQKVITSIGIKNLFPDLKNSDPQDQAVMDAALLNFDKALAVKSVKNSGVIHVHYAHEDAPLAKRVVDLLINSFIDKHVRLYGESRAPFFEQKLAEYTAGLDEATRALRDFTLKYGIVNVDEQVRLLLQRQSAVEETLRLSRARVNELSHKLESLQKLKQKIPKNEALPIEGDFAQQRLFELRLKEQELLRKYTETSRTVAEVRQDIANVEEFMRAKEAERTARFLRRPNPAYWELELETTRLEPELLSAKATIKDARETLKQINNHLSSINLHKGELLNLQTRLAVKENLYKDYLTKLEETKVSEELDLKKVTNVRVFQEPTISPKPMNAAKLVKVLVGTLFGLLAAISIAYFAELRRRSLYTPEGVEEKFGVPVLARIPAV</sequence>
<dbReference type="InterPro" id="IPR003856">
    <property type="entry name" value="LPS_length_determ_N"/>
</dbReference>
<gene>
    <name evidence="8" type="ORF">sS8_0269</name>
</gene>
<keyword evidence="4 6" id="KW-1133">Transmembrane helix</keyword>
<dbReference type="PANTHER" id="PTHR32309">
    <property type="entry name" value="TYROSINE-PROTEIN KINASE"/>
    <property type="match status" value="1"/>
</dbReference>
<evidence type="ECO:0000256" key="4">
    <source>
        <dbReference type="ARBA" id="ARBA00022989"/>
    </source>
</evidence>
<dbReference type="OrthoDB" id="2360475at2"/>
<dbReference type="Pfam" id="PF02706">
    <property type="entry name" value="Wzz"/>
    <property type="match status" value="1"/>
</dbReference>
<dbReference type="RefSeq" id="WP_145986369.1">
    <property type="nucleotide sequence ID" value="NZ_AP017928.1"/>
</dbReference>
<reference evidence="8 9" key="1">
    <citation type="submission" date="2016-12" db="EMBL/GenBank/DDBJ databases">
        <title>Genome sequencing of Methylocaldum marinum.</title>
        <authorList>
            <person name="Takeuchi M."/>
            <person name="Kamagata Y."/>
            <person name="Hiraoka S."/>
            <person name="Oshima K."/>
            <person name="Hattori M."/>
            <person name="Iwasaki W."/>
        </authorList>
    </citation>
    <scope>NUCLEOTIDE SEQUENCE [LARGE SCALE GENOMIC DNA]</scope>
    <source>
        <strain evidence="8 9">S8</strain>
    </source>
</reference>
<evidence type="ECO:0000256" key="2">
    <source>
        <dbReference type="ARBA" id="ARBA00022475"/>
    </source>
</evidence>
<keyword evidence="2" id="KW-1003">Cell membrane</keyword>
<dbReference type="AlphaFoldDB" id="A0A286P3L5"/>
<evidence type="ECO:0000259" key="7">
    <source>
        <dbReference type="Pfam" id="PF02706"/>
    </source>
</evidence>
<accession>A0A286P3L5</accession>
<dbReference type="EMBL" id="AP017928">
    <property type="protein sequence ID" value="BBA32237.1"/>
    <property type="molecule type" value="Genomic_DNA"/>
</dbReference>
<dbReference type="KEGG" id="mmai:sS8_0269"/>
<protein>
    <submittedName>
        <fullName evidence="8">Lipopolysaccharide biosynthesis</fullName>
    </submittedName>
</protein>
<keyword evidence="3 6" id="KW-0812">Transmembrane</keyword>
<dbReference type="InterPro" id="IPR050445">
    <property type="entry name" value="Bact_polysacc_biosynth/exp"/>
</dbReference>
<evidence type="ECO:0000313" key="9">
    <source>
        <dbReference type="Proteomes" id="UP000266313"/>
    </source>
</evidence>
<dbReference type="Proteomes" id="UP000266313">
    <property type="component" value="Chromosome"/>
</dbReference>
<keyword evidence="5 6" id="KW-0472">Membrane</keyword>
<dbReference type="GO" id="GO:0004713">
    <property type="term" value="F:protein tyrosine kinase activity"/>
    <property type="evidence" value="ECO:0007669"/>
    <property type="project" value="TreeGrafter"/>
</dbReference>
<evidence type="ECO:0000256" key="3">
    <source>
        <dbReference type="ARBA" id="ARBA00022692"/>
    </source>
</evidence>
<feature type="domain" description="Polysaccharide chain length determinant N-terminal" evidence="7">
    <location>
        <begin position="12"/>
        <end position="102"/>
    </location>
</feature>
<name>A0A286P3L5_9GAMM</name>
<proteinExistence type="predicted"/>
<organism evidence="8 9">
    <name type="scientific">Methylocaldum marinum</name>
    <dbReference type="NCBI Taxonomy" id="1432792"/>
    <lineage>
        <taxon>Bacteria</taxon>
        <taxon>Pseudomonadati</taxon>
        <taxon>Pseudomonadota</taxon>
        <taxon>Gammaproteobacteria</taxon>
        <taxon>Methylococcales</taxon>
        <taxon>Methylococcaceae</taxon>
        <taxon>Methylocaldum</taxon>
    </lineage>
</organism>